<keyword evidence="3" id="KW-1185">Reference proteome</keyword>
<organism evidence="2 3">
    <name type="scientific">Rhodococcus artemisiae</name>
    <dbReference type="NCBI Taxonomy" id="714159"/>
    <lineage>
        <taxon>Bacteria</taxon>
        <taxon>Bacillati</taxon>
        <taxon>Actinomycetota</taxon>
        <taxon>Actinomycetes</taxon>
        <taxon>Mycobacteriales</taxon>
        <taxon>Nocardiaceae</taxon>
        <taxon>Rhodococcus</taxon>
    </lineage>
</organism>
<gene>
    <name evidence="2" type="ORF">Q7514_06605</name>
</gene>
<reference evidence="2 3" key="1">
    <citation type="submission" date="2023-07" db="EMBL/GenBank/DDBJ databases">
        <authorList>
            <person name="Girao M."/>
            <person name="Carvalho M.F."/>
        </authorList>
    </citation>
    <scope>NUCLEOTIDE SEQUENCE [LARGE SCALE GENOMIC DNA]</scope>
    <source>
        <strain evidence="2 3">YIM65754</strain>
    </source>
</reference>
<dbReference type="RefSeq" id="WP_330132447.1">
    <property type="nucleotide sequence ID" value="NZ_JAUTXY010000002.1"/>
</dbReference>
<evidence type="ECO:0000313" key="3">
    <source>
        <dbReference type="Proteomes" id="UP001336020"/>
    </source>
</evidence>
<dbReference type="InterPro" id="IPR029069">
    <property type="entry name" value="HotDog_dom_sf"/>
</dbReference>
<dbReference type="SUPFAM" id="SSF54637">
    <property type="entry name" value="Thioesterase/thiol ester dehydrase-isomerase"/>
    <property type="match status" value="1"/>
</dbReference>
<dbReference type="InterPro" id="IPR039569">
    <property type="entry name" value="FAS1-like_DH_region"/>
</dbReference>
<comment type="caution">
    <text evidence="2">The sequence shown here is derived from an EMBL/GenBank/DDBJ whole genome shotgun (WGS) entry which is preliminary data.</text>
</comment>
<feature type="domain" description="FAS1-like dehydratase" evidence="1">
    <location>
        <begin position="2"/>
        <end position="123"/>
    </location>
</feature>
<evidence type="ECO:0000259" key="1">
    <source>
        <dbReference type="Pfam" id="PF13452"/>
    </source>
</evidence>
<proteinExistence type="predicted"/>
<dbReference type="Proteomes" id="UP001336020">
    <property type="component" value="Unassembled WGS sequence"/>
</dbReference>
<accession>A0ABU7L6M8</accession>
<protein>
    <submittedName>
        <fullName evidence="2">MaoC family dehydratase N-terminal domain-containing protein</fullName>
    </submittedName>
</protein>
<name>A0ABU7L6M8_9NOCA</name>
<dbReference type="Pfam" id="PF13452">
    <property type="entry name" value="FAS1_DH_region"/>
    <property type="match status" value="1"/>
</dbReference>
<evidence type="ECO:0000313" key="2">
    <source>
        <dbReference type="EMBL" id="MEE2057196.1"/>
    </source>
</evidence>
<dbReference type="Gene3D" id="3.10.129.10">
    <property type="entry name" value="Hotdog Thioesterase"/>
    <property type="match status" value="1"/>
</dbReference>
<dbReference type="EMBL" id="JAUTXY010000002">
    <property type="protein sequence ID" value="MEE2057196.1"/>
    <property type="molecule type" value="Genomic_DNA"/>
</dbReference>
<sequence length="142" mass="15550">MPIEWGKVREYALATGAGRPEYLDDPVAPVPPTFLSTVVFWDNISRVFDLPETRAGCEAIGVTPDVRRLLSLEQEYEFHGGLLHAGETVTTGLRLDSVEHKNGKSGPMAMVHFTVTFTDVHGELRAECHYTSALLANPGVQA</sequence>